<keyword evidence="7" id="KW-1185">Reference proteome</keyword>
<evidence type="ECO:0000256" key="3">
    <source>
        <dbReference type="ARBA" id="ARBA00022801"/>
    </source>
</evidence>
<dbReference type="InterPro" id="IPR041382">
    <property type="entry name" value="SH3_16"/>
</dbReference>
<dbReference type="SUPFAM" id="SSF54001">
    <property type="entry name" value="Cysteine proteinases"/>
    <property type="match status" value="1"/>
</dbReference>
<keyword evidence="2" id="KW-0645">Protease</keyword>
<dbReference type="AlphaFoldDB" id="Q8DGX3"/>
<dbReference type="PANTHER" id="PTHR47053">
    <property type="entry name" value="MUREIN DD-ENDOPEPTIDASE MEPH-RELATED"/>
    <property type="match status" value="1"/>
</dbReference>
<dbReference type="EnsemblBacteria" id="BAC09741">
    <property type="protein sequence ID" value="BAC09741"/>
    <property type="gene ID" value="BAC09741"/>
</dbReference>
<feature type="domain" description="NlpC/P60" evidence="5">
    <location>
        <begin position="87"/>
        <end position="230"/>
    </location>
</feature>
<sequence length="240" mass="26667">MSIFTTKGGQVYQLHQLTATVNLYDAPTGDRLATQGAAGRFLWVSALESERTYVQLAEDDYWGWLDQGDYRHLTPATEPYQPIARDRAYIEAVLEDVIAFCLAAQEAPHEYLWGGTVAPNYDCSGLMQASFASQGIWLPRDAYQQEAFATPLGSNSIAETLPQLQRGDLVFFGSREKATHVGLYLGQGQYIHSSGKEYGRNGIGIDTLFPSEDPVSIAYQRQFRGGGRIEYSYLPLTPHP</sequence>
<comment type="similarity">
    <text evidence="1">Belongs to the peptidase C40 family.</text>
</comment>
<evidence type="ECO:0000256" key="2">
    <source>
        <dbReference type="ARBA" id="ARBA00022670"/>
    </source>
</evidence>
<dbReference type="GO" id="GO:0008234">
    <property type="term" value="F:cysteine-type peptidase activity"/>
    <property type="evidence" value="ECO:0007669"/>
    <property type="project" value="UniProtKB-KW"/>
</dbReference>
<dbReference type="MEROPS" id="C40.009"/>
<dbReference type="InterPro" id="IPR051202">
    <property type="entry name" value="Peptidase_C40"/>
</dbReference>
<evidence type="ECO:0000256" key="1">
    <source>
        <dbReference type="ARBA" id="ARBA00007074"/>
    </source>
</evidence>
<organism evidence="6 7">
    <name type="scientific">Thermosynechococcus vestitus (strain NIES-2133 / IAM M-273 / BP-1)</name>
    <dbReference type="NCBI Taxonomy" id="197221"/>
    <lineage>
        <taxon>Bacteria</taxon>
        <taxon>Bacillati</taxon>
        <taxon>Cyanobacteriota</taxon>
        <taxon>Cyanophyceae</taxon>
        <taxon>Acaryochloridales</taxon>
        <taxon>Thermosynechococcaceae</taxon>
        <taxon>Thermosynechococcus</taxon>
    </lineage>
</organism>
<keyword evidence="4" id="KW-0788">Thiol protease</keyword>
<dbReference type="RefSeq" id="WP_011058023.1">
    <property type="nucleotide sequence ID" value="NC_004113.1"/>
</dbReference>
<dbReference type="InterPro" id="IPR000064">
    <property type="entry name" value="NLP_P60_dom"/>
</dbReference>
<dbReference type="Gene3D" id="2.30.30.40">
    <property type="entry name" value="SH3 Domains"/>
    <property type="match status" value="1"/>
</dbReference>
<proteinExistence type="inferred from homology"/>
<dbReference type="eggNOG" id="COG0791">
    <property type="taxonomic scope" value="Bacteria"/>
</dbReference>
<dbReference type="KEGG" id="tel:tlr2189"/>
<accession>Q8DGX3</accession>
<dbReference type="Pfam" id="PF00877">
    <property type="entry name" value="NLPC_P60"/>
    <property type="match status" value="1"/>
</dbReference>
<name>Q8DGX3_THEVB</name>
<evidence type="ECO:0000313" key="6">
    <source>
        <dbReference type="EMBL" id="BAC09741.1"/>
    </source>
</evidence>
<dbReference type="STRING" id="197221.gene:10748800"/>
<dbReference type="Proteomes" id="UP000000440">
    <property type="component" value="Chromosome"/>
</dbReference>
<dbReference type="SUPFAM" id="SSF82057">
    <property type="entry name" value="Prokaryotic SH3-related domain"/>
    <property type="match status" value="1"/>
</dbReference>
<gene>
    <name evidence="6" type="ordered locus">tlr2189</name>
</gene>
<evidence type="ECO:0000259" key="5">
    <source>
        <dbReference type="PROSITE" id="PS51935"/>
    </source>
</evidence>
<evidence type="ECO:0000256" key="4">
    <source>
        <dbReference type="ARBA" id="ARBA00022807"/>
    </source>
</evidence>
<dbReference type="PANTHER" id="PTHR47053:SF1">
    <property type="entry name" value="MUREIN DD-ENDOPEPTIDASE MEPH-RELATED"/>
    <property type="match status" value="1"/>
</dbReference>
<protein>
    <submittedName>
        <fullName evidence="6">Tlr2189 protein</fullName>
    </submittedName>
</protein>
<keyword evidence="3" id="KW-0378">Hydrolase</keyword>
<evidence type="ECO:0000313" key="7">
    <source>
        <dbReference type="Proteomes" id="UP000000440"/>
    </source>
</evidence>
<dbReference type="InterPro" id="IPR038765">
    <property type="entry name" value="Papain-like_cys_pep_sf"/>
</dbReference>
<dbReference type="Pfam" id="PF18348">
    <property type="entry name" value="SH3_16"/>
    <property type="match status" value="1"/>
</dbReference>
<dbReference type="EMBL" id="BA000039">
    <property type="protein sequence ID" value="BAC09741.1"/>
    <property type="molecule type" value="Genomic_DNA"/>
</dbReference>
<dbReference type="GO" id="GO:0006508">
    <property type="term" value="P:proteolysis"/>
    <property type="evidence" value="ECO:0007669"/>
    <property type="project" value="UniProtKB-KW"/>
</dbReference>
<reference evidence="6 7" key="1">
    <citation type="journal article" date="2002" name="DNA Res.">
        <title>Complete genome structure of the thermophilic cyanobacterium Thermosynechococcus elongatus BP-1.</title>
        <authorList>
            <person name="Nakamura Y."/>
            <person name="Kaneko T."/>
            <person name="Sato S."/>
            <person name="Ikeuchi M."/>
            <person name="Katoh H."/>
            <person name="Sasamoto S."/>
            <person name="Watanabe A."/>
            <person name="Iriguchi M."/>
            <person name="Kawashima K."/>
            <person name="Kimura T."/>
            <person name="Kishida Y."/>
            <person name="Kiyokawa C."/>
            <person name="Kohara M."/>
            <person name="Matsumoto M."/>
            <person name="Matsuno A."/>
            <person name="Nakazaki N."/>
            <person name="Shimpo S."/>
            <person name="Sugimoto M."/>
            <person name="Takeuchi C."/>
            <person name="Yamada M."/>
            <person name="Tabata S."/>
        </authorList>
    </citation>
    <scope>NUCLEOTIDE SEQUENCE [LARGE SCALE GENOMIC DNA]</scope>
    <source>
        <strain evidence="7">IAM M-273 / NIES-2133 / BP-1</strain>
    </source>
</reference>
<dbReference type="PROSITE" id="PS51935">
    <property type="entry name" value="NLPC_P60"/>
    <property type="match status" value="1"/>
</dbReference>
<dbReference type="Gene3D" id="3.90.1720.10">
    <property type="entry name" value="endopeptidase domain like (from Nostoc punctiforme)"/>
    <property type="match status" value="1"/>
</dbReference>
<dbReference type="PATRIC" id="fig|197221.4.peg.2296"/>